<sequence>MKSKKWGQTKRLIFRKMNFDDFEEISKMLAQQSVKEVWGKKFTNKDVKKWIENCMGSYTNLGEGFYIMQNRKNNDVAGQISLSQDTIEGEIFYEIGYILNEKYLSQGYATEAAKHMSEIAFEFINTDKVIFEIQPTNIKSINVAKRLGAKETGSFFKNVNGKKLEHKIYTLTNKCKKCR</sequence>
<dbReference type="InterPro" id="IPR051531">
    <property type="entry name" value="N-acetyltransferase"/>
</dbReference>
<dbReference type="Proteomes" id="UP000886865">
    <property type="component" value="Unassembled WGS sequence"/>
</dbReference>
<dbReference type="PROSITE" id="PS51186">
    <property type="entry name" value="GNAT"/>
    <property type="match status" value="1"/>
</dbReference>
<comment type="caution">
    <text evidence="2">The sequence shown here is derived from an EMBL/GenBank/DDBJ whole genome shotgun (WGS) entry which is preliminary data.</text>
</comment>
<protein>
    <submittedName>
        <fullName evidence="2">GNAT family N-acetyltransferase</fullName>
    </submittedName>
</protein>
<dbReference type="SUPFAM" id="SSF55729">
    <property type="entry name" value="Acyl-CoA N-acyltransferases (Nat)"/>
    <property type="match status" value="1"/>
</dbReference>
<evidence type="ECO:0000259" key="1">
    <source>
        <dbReference type="PROSITE" id="PS51186"/>
    </source>
</evidence>
<gene>
    <name evidence="2" type="ORF">IAA86_00525</name>
</gene>
<dbReference type="PANTHER" id="PTHR43792">
    <property type="entry name" value="GNAT FAMILY, PUTATIVE (AFU_ORTHOLOGUE AFUA_3G00765)-RELATED-RELATED"/>
    <property type="match status" value="1"/>
</dbReference>
<dbReference type="Pfam" id="PF13302">
    <property type="entry name" value="Acetyltransf_3"/>
    <property type="match status" value="1"/>
</dbReference>
<reference evidence="2" key="2">
    <citation type="journal article" date="2021" name="PeerJ">
        <title>Extensive microbial diversity within the chicken gut microbiome revealed by metagenomics and culture.</title>
        <authorList>
            <person name="Gilroy R."/>
            <person name="Ravi A."/>
            <person name="Getino M."/>
            <person name="Pursley I."/>
            <person name="Horton D.L."/>
            <person name="Alikhan N.F."/>
            <person name="Baker D."/>
            <person name="Gharbi K."/>
            <person name="Hall N."/>
            <person name="Watson M."/>
            <person name="Adriaenssens E.M."/>
            <person name="Foster-Nyarko E."/>
            <person name="Jarju S."/>
            <person name="Secka A."/>
            <person name="Antonio M."/>
            <person name="Oren A."/>
            <person name="Chaudhuri R.R."/>
            <person name="La Ragione R."/>
            <person name="Hildebrand F."/>
            <person name="Pallen M.J."/>
        </authorList>
    </citation>
    <scope>NUCLEOTIDE SEQUENCE</scope>
    <source>
        <strain evidence="2">CHK152-2871</strain>
    </source>
</reference>
<dbReference type="Gene3D" id="3.40.630.30">
    <property type="match status" value="1"/>
</dbReference>
<name>A0A9D1FGP0_9BACT</name>
<dbReference type="AlphaFoldDB" id="A0A9D1FGP0"/>
<dbReference type="InterPro" id="IPR000182">
    <property type="entry name" value="GNAT_dom"/>
</dbReference>
<reference evidence="2" key="1">
    <citation type="submission" date="2020-10" db="EMBL/GenBank/DDBJ databases">
        <authorList>
            <person name="Gilroy R."/>
        </authorList>
    </citation>
    <scope>NUCLEOTIDE SEQUENCE</scope>
    <source>
        <strain evidence="2">CHK152-2871</strain>
    </source>
</reference>
<feature type="domain" description="N-acetyltransferase" evidence="1">
    <location>
        <begin position="12"/>
        <end position="174"/>
    </location>
</feature>
<organism evidence="2 3">
    <name type="scientific">Candidatus Galligastranaerophilus intestinavium</name>
    <dbReference type="NCBI Taxonomy" id="2840836"/>
    <lineage>
        <taxon>Bacteria</taxon>
        <taxon>Candidatus Galligastranaerophilus</taxon>
    </lineage>
</organism>
<dbReference type="EMBL" id="DVJQ01000005">
    <property type="protein sequence ID" value="HIS73486.1"/>
    <property type="molecule type" value="Genomic_DNA"/>
</dbReference>
<dbReference type="GO" id="GO:0016747">
    <property type="term" value="F:acyltransferase activity, transferring groups other than amino-acyl groups"/>
    <property type="evidence" value="ECO:0007669"/>
    <property type="project" value="InterPro"/>
</dbReference>
<dbReference type="InterPro" id="IPR016181">
    <property type="entry name" value="Acyl_CoA_acyltransferase"/>
</dbReference>
<dbReference type="PANTHER" id="PTHR43792:SF1">
    <property type="entry name" value="N-ACETYLTRANSFERASE DOMAIN-CONTAINING PROTEIN"/>
    <property type="match status" value="1"/>
</dbReference>
<accession>A0A9D1FGP0</accession>
<evidence type="ECO:0000313" key="3">
    <source>
        <dbReference type="Proteomes" id="UP000886865"/>
    </source>
</evidence>
<evidence type="ECO:0000313" key="2">
    <source>
        <dbReference type="EMBL" id="HIS73486.1"/>
    </source>
</evidence>
<proteinExistence type="predicted"/>